<organism evidence="1 2">
    <name type="scientific">Paenibacillus macerans</name>
    <name type="common">Bacillus macerans</name>
    <dbReference type="NCBI Taxonomy" id="44252"/>
    <lineage>
        <taxon>Bacteria</taxon>
        <taxon>Bacillati</taxon>
        <taxon>Bacillota</taxon>
        <taxon>Bacilli</taxon>
        <taxon>Bacillales</taxon>
        <taxon>Paenibacillaceae</taxon>
        <taxon>Paenibacillus</taxon>
    </lineage>
</organism>
<dbReference type="EMBL" id="WNZZ01000026">
    <property type="protein sequence ID" value="MUG25542.1"/>
    <property type="molecule type" value="Genomic_DNA"/>
</dbReference>
<sequence length="79" mass="8567">MYGGGGAALLASRPSTKNIRAKNAAISAISPTSGQTKDIYVANFSIRMEITVFWTIPRKIRLKSVANGYAHAQSRKIRS</sequence>
<dbReference type="RefSeq" id="WP_124332510.1">
    <property type="nucleotide sequence ID" value="NZ_BGML01000005.1"/>
</dbReference>
<gene>
    <name evidence="1" type="ORF">GNQ08_24570</name>
</gene>
<comment type="caution">
    <text evidence="1">The sequence shown here is derived from an EMBL/GenBank/DDBJ whole genome shotgun (WGS) entry which is preliminary data.</text>
</comment>
<dbReference type="Proteomes" id="UP000442469">
    <property type="component" value="Unassembled WGS sequence"/>
</dbReference>
<evidence type="ECO:0000313" key="2">
    <source>
        <dbReference type="Proteomes" id="UP000442469"/>
    </source>
</evidence>
<proteinExistence type="predicted"/>
<evidence type="ECO:0000313" key="1">
    <source>
        <dbReference type="EMBL" id="MUG25542.1"/>
    </source>
</evidence>
<accession>A0A6N8F529</accession>
<dbReference type="AlphaFoldDB" id="A0A6N8F529"/>
<name>A0A6N8F529_PAEMA</name>
<protein>
    <submittedName>
        <fullName evidence="1">Uncharacterized protein</fullName>
    </submittedName>
</protein>
<reference evidence="1 2" key="1">
    <citation type="submission" date="2019-11" db="EMBL/GenBank/DDBJ databases">
        <title>Draft genome sequences of five Paenibacillus species of dairy origin.</title>
        <authorList>
            <person name="Olajide A.M."/>
            <person name="Chen S."/>
            <person name="Lapointe G."/>
        </authorList>
    </citation>
    <scope>NUCLEOTIDE SEQUENCE [LARGE SCALE GENOMIC DNA]</scope>
    <source>
        <strain evidence="1 2">3CT49</strain>
    </source>
</reference>